<accession>A0A4S4AUF2</accession>
<reference evidence="1 2" key="1">
    <citation type="submission" date="2019-04" db="EMBL/GenBank/DDBJ databases">
        <title>Azoarcus nasutitermitis sp. nov. isolated from termite nest.</title>
        <authorList>
            <person name="Lin S.-Y."/>
            <person name="Hameed A."/>
            <person name="Hsu Y.-H."/>
            <person name="Young C.-C."/>
        </authorList>
    </citation>
    <scope>NUCLEOTIDE SEQUENCE [LARGE SCALE GENOMIC DNA]</scope>
    <source>
        <strain evidence="1 2">CC-YHH838</strain>
    </source>
</reference>
<sequence length="310" mass="33718">MFGKLVGKRSGSAADGHVGLALSGERLCAVHLRRMADQPPELLARLDAPGDPARALEALAPWVARHGLRGVPAALTLDYGDYLIQQMEKPSVPAEELRSALRWRLKDQLDYSPADAVIDYFEAPAARQKRIEPVQVVAARASQLKPRIDAIRAAGLDPQRIDIPEFALRNLVSRALNVRETTALLYFQPRRGTLQILREDQFYFARALDQGLEALARGGDGGFSDIDDRIALEAQRTMDYYDSHFGHGPVKRVLVLGGGADLRRLADYVTTALGVPASLVGPAELARGLEDDADTRTLPPLAVGGALGFE</sequence>
<gene>
    <name evidence="1" type="ORF">E6C76_13365</name>
</gene>
<keyword evidence="2" id="KW-1185">Reference proteome</keyword>
<dbReference type="PANTHER" id="PTHR32432">
    <property type="entry name" value="CELL DIVISION PROTEIN FTSA-RELATED"/>
    <property type="match status" value="1"/>
</dbReference>
<dbReference type="Proteomes" id="UP000308430">
    <property type="component" value="Unassembled WGS sequence"/>
</dbReference>
<dbReference type="OrthoDB" id="5296002at2"/>
<dbReference type="Gene3D" id="3.30.1490.300">
    <property type="match status" value="1"/>
</dbReference>
<dbReference type="SUPFAM" id="SSF53067">
    <property type="entry name" value="Actin-like ATPase domain"/>
    <property type="match status" value="1"/>
</dbReference>
<organism evidence="1 2">
    <name type="scientific">Pseudothauera nasutitermitis</name>
    <dbReference type="NCBI Taxonomy" id="2565930"/>
    <lineage>
        <taxon>Bacteria</taxon>
        <taxon>Pseudomonadati</taxon>
        <taxon>Pseudomonadota</taxon>
        <taxon>Betaproteobacteria</taxon>
        <taxon>Rhodocyclales</taxon>
        <taxon>Zoogloeaceae</taxon>
        <taxon>Pseudothauera</taxon>
    </lineage>
</organism>
<dbReference type="InterPro" id="IPR050696">
    <property type="entry name" value="FtsA/MreB"/>
</dbReference>
<dbReference type="InterPro" id="IPR043129">
    <property type="entry name" value="ATPase_NBD"/>
</dbReference>
<dbReference type="AlphaFoldDB" id="A0A4S4AUF2"/>
<dbReference type="RefSeq" id="WP_136348742.1">
    <property type="nucleotide sequence ID" value="NZ_SSOC01000005.1"/>
</dbReference>
<dbReference type="Gene3D" id="3.30.420.40">
    <property type="match status" value="3"/>
</dbReference>
<evidence type="ECO:0000313" key="1">
    <source>
        <dbReference type="EMBL" id="THF63581.1"/>
    </source>
</evidence>
<name>A0A4S4AUF2_9RHOO</name>
<protein>
    <submittedName>
        <fullName evidence="1">Pilus assembly protein PilM</fullName>
    </submittedName>
</protein>
<evidence type="ECO:0000313" key="2">
    <source>
        <dbReference type="Proteomes" id="UP000308430"/>
    </source>
</evidence>
<comment type="caution">
    <text evidence="1">The sequence shown here is derived from an EMBL/GenBank/DDBJ whole genome shotgun (WGS) entry which is preliminary data.</text>
</comment>
<proteinExistence type="predicted"/>
<dbReference type="PANTHER" id="PTHR32432:SF3">
    <property type="entry name" value="ETHANOLAMINE UTILIZATION PROTEIN EUTJ"/>
    <property type="match status" value="1"/>
</dbReference>
<dbReference type="EMBL" id="SSOC01000005">
    <property type="protein sequence ID" value="THF63581.1"/>
    <property type="molecule type" value="Genomic_DNA"/>
</dbReference>